<protein>
    <submittedName>
        <fullName evidence="2">Uncharacterized protein</fullName>
    </submittedName>
</protein>
<evidence type="ECO:0000256" key="1">
    <source>
        <dbReference type="SAM" id="MobiDB-lite"/>
    </source>
</evidence>
<accession>A0A516RIY1</accession>
<sequence length="235" mass="24512">MDERRVERRRAACAHRLEAWADGVVAGLDAQEDVERSLSRALRGEPSLREETAVRRADALRAAALGLGPAGCAVAAGVSHRMLRTWQEQDPAFAAAMTAAVELAERERERAARAETEAPGLGPAALRVVLKAVREGSVQSAAAALGGWSEQSFLRLRRKSPEVAALLAAARRARAKKADRRGRPRFERGYRLVRVDEGEMGSDASVGRGNGGAADGGSAPSGPGSTGGAAAASGA</sequence>
<proteinExistence type="predicted"/>
<evidence type="ECO:0000313" key="3">
    <source>
        <dbReference type="Proteomes" id="UP000316806"/>
    </source>
</evidence>
<feature type="region of interest" description="Disordered" evidence="1">
    <location>
        <begin position="197"/>
        <end position="235"/>
    </location>
</feature>
<dbReference type="AlphaFoldDB" id="A0A516RIY1"/>
<name>A0A516RIY1_STRST</name>
<organism evidence="2 3">
    <name type="scientific">Streptomyces spectabilis</name>
    <dbReference type="NCBI Taxonomy" id="68270"/>
    <lineage>
        <taxon>Bacteria</taxon>
        <taxon>Bacillati</taxon>
        <taxon>Actinomycetota</taxon>
        <taxon>Actinomycetes</taxon>
        <taxon>Kitasatosporales</taxon>
        <taxon>Streptomycetaceae</taxon>
        <taxon>Streptomyces</taxon>
    </lineage>
</organism>
<feature type="compositionally biased region" description="Low complexity" evidence="1">
    <location>
        <begin position="216"/>
        <end position="235"/>
    </location>
</feature>
<evidence type="ECO:0000313" key="2">
    <source>
        <dbReference type="EMBL" id="QDQ15611.1"/>
    </source>
</evidence>
<gene>
    <name evidence="2" type="ORF">FH965_37875</name>
</gene>
<dbReference type="Proteomes" id="UP000316806">
    <property type="component" value="Chromosome"/>
</dbReference>
<reference evidence="2 3" key="1">
    <citation type="journal article" date="2019" name="J. Ind. Microbiol. Biotechnol.">
        <title>The complete genomic sequence of Streptomyces spectabilis NRRL-2792 and identification of secondary metabolite biosynthetic gene clusters.</title>
        <authorList>
            <person name="Sinha A."/>
            <person name="Phillips-Salemka S."/>
            <person name="Niraula T.A."/>
            <person name="Short K.A."/>
            <person name="Niraula N.P."/>
        </authorList>
    </citation>
    <scope>NUCLEOTIDE SEQUENCE [LARGE SCALE GENOMIC DNA]</scope>
    <source>
        <strain evidence="2 3">NRRL 2792</strain>
    </source>
</reference>
<dbReference type="EMBL" id="CP040916">
    <property type="protein sequence ID" value="QDQ15611.1"/>
    <property type="molecule type" value="Genomic_DNA"/>
</dbReference>